<protein>
    <recommendedName>
        <fullName evidence="1">Retrotransposon gag domain-containing protein</fullName>
    </recommendedName>
</protein>
<evidence type="ECO:0000313" key="2">
    <source>
        <dbReference type="EMBL" id="RRT83263.1"/>
    </source>
</evidence>
<name>A0A427B467_ENSVE</name>
<feature type="domain" description="Retrotransposon gag" evidence="1">
    <location>
        <begin position="146"/>
        <end position="200"/>
    </location>
</feature>
<evidence type="ECO:0000259" key="1">
    <source>
        <dbReference type="Pfam" id="PF03732"/>
    </source>
</evidence>
<proteinExistence type="predicted"/>
<evidence type="ECO:0000313" key="3">
    <source>
        <dbReference type="Proteomes" id="UP000287651"/>
    </source>
</evidence>
<gene>
    <name evidence="2" type="ORF">B296_00009638</name>
</gene>
<dbReference type="EMBL" id="AMZH03000530">
    <property type="protein sequence ID" value="RRT83263.1"/>
    <property type="molecule type" value="Genomic_DNA"/>
</dbReference>
<dbReference type="InterPro" id="IPR005162">
    <property type="entry name" value="Retrotrans_gag_dom"/>
</dbReference>
<dbReference type="Proteomes" id="UP000287651">
    <property type="component" value="Unassembled WGS sequence"/>
</dbReference>
<accession>A0A427B467</accession>
<dbReference type="AlphaFoldDB" id="A0A427B467"/>
<dbReference type="Pfam" id="PF03732">
    <property type="entry name" value="Retrotrans_gag"/>
    <property type="match status" value="1"/>
</dbReference>
<reference evidence="2 3" key="1">
    <citation type="journal article" date="2014" name="Agronomy (Basel)">
        <title>A Draft Genome Sequence for Ensete ventricosum, the Drought-Tolerant Tree Against Hunger.</title>
        <authorList>
            <person name="Harrison J."/>
            <person name="Moore K.A."/>
            <person name="Paszkiewicz K."/>
            <person name="Jones T."/>
            <person name="Grant M."/>
            <person name="Ambacheew D."/>
            <person name="Muzemil S."/>
            <person name="Studholme D.J."/>
        </authorList>
    </citation>
    <scope>NUCLEOTIDE SEQUENCE [LARGE SCALE GENOMIC DNA]</scope>
</reference>
<sequence>MTGLNEYRIEMERSLVLKSQLFRSQLIRSSCDVRCGLRQLRGHASIRGGIDRTTRQPNHRHTPLMSHDAPHLCAIPLHRLTHRTQRFHPGEQLCKVNQRLDEVQREFVNSKEEVGESSKGGSPFHVAAFRAQMVLYDTSDSLMCRAFPTILRGPARIWYSRLRPLSISSFDSLMKEFELNFLASSHPRPTIASLLGLTQGGD</sequence>
<organism evidence="2 3">
    <name type="scientific">Ensete ventricosum</name>
    <name type="common">Abyssinian banana</name>
    <name type="synonym">Musa ensete</name>
    <dbReference type="NCBI Taxonomy" id="4639"/>
    <lineage>
        <taxon>Eukaryota</taxon>
        <taxon>Viridiplantae</taxon>
        <taxon>Streptophyta</taxon>
        <taxon>Embryophyta</taxon>
        <taxon>Tracheophyta</taxon>
        <taxon>Spermatophyta</taxon>
        <taxon>Magnoliopsida</taxon>
        <taxon>Liliopsida</taxon>
        <taxon>Zingiberales</taxon>
        <taxon>Musaceae</taxon>
        <taxon>Ensete</taxon>
    </lineage>
</organism>
<comment type="caution">
    <text evidence="2">The sequence shown here is derived from an EMBL/GenBank/DDBJ whole genome shotgun (WGS) entry which is preliminary data.</text>
</comment>